<evidence type="ECO:0000259" key="2">
    <source>
        <dbReference type="Pfam" id="PF08268"/>
    </source>
</evidence>
<gene>
    <name evidence="3" type="ORF">OLC1_LOCUS3689</name>
</gene>
<evidence type="ECO:0000259" key="1">
    <source>
        <dbReference type="Pfam" id="PF00646"/>
    </source>
</evidence>
<dbReference type="AlphaFoldDB" id="A0AAV1C9M5"/>
<organism evidence="3 4">
    <name type="scientific">Oldenlandia corymbosa var. corymbosa</name>
    <dbReference type="NCBI Taxonomy" id="529605"/>
    <lineage>
        <taxon>Eukaryota</taxon>
        <taxon>Viridiplantae</taxon>
        <taxon>Streptophyta</taxon>
        <taxon>Embryophyta</taxon>
        <taxon>Tracheophyta</taxon>
        <taxon>Spermatophyta</taxon>
        <taxon>Magnoliopsida</taxon>
        <taxon>eudicotyledons</taxon>
        <taxon>Gunneridae</taxon>
        <taxon>Pentapetalae</taxon>
        <taxon>asterids</taxon>
        <taxon>lamiids</taxon>
        <taxon>Gentianales</taxon>
        <taxon>Rubiaceae</taxon>
        <taxon>Rubioideae</taxon>
        <taxon>Spermacoceae</taxon>
        <taxon>Hedyotis-Oldenlandia complex</taxon>
        <taxon>Oldenlandia</taxon>
    </lineage>
</organism>
<evidence type="ECO:0000313" key="4">
    <source>
        <dbReference type="Proteomes" id="UP001161247"/>
    </source>
</evidence>
<dbReference type="CDD" id="cd22157">
    <property type="entry name" value="F-box_AtFBW1-like"/>
    <property type="match status" value="1"/>
</dbReference>
<dbReference type="InterPro" id="IPR036047">
    <property type="entry name" value="F-box-like_dom_sf"/>
</dbReference>
<evidence type="ECO:0000313" key="3">
    <source>
        <dbReference type="EMBL" id="CAI9091878.1"/>
    </source>
</evidence>
<proteinExistence type="predicted"/>
<dbReference type="PANTHER" id="PTHR31111">
    <property type="entry name" value="BNAA05G37150D PROTEIN-RELATED"/>
    <property type="match status" value="1"/>
</dbReference>
<protein>
    <submittedName>
        <fullName evidence="3">OLC1v1026982C1</fullName>
    </submittedName>
</protein>
<dbReference type="Gene3D" id="1.20.1280.50">
    <property type="match status" value="1"/>
</dbReference>
<dbReference type="Proteomes" id="UP001161247">
    <property type="component" value="Chromosome 1"/>
</dbReference>
<dbReference type="Pfam" id="PF00646">
    <property type="entry name" value="F-box"/>
    <property type="match status" value="1"/>
</dbReference>
<keyword evidence="4" id="KW-1185">Reference proteome</keyword>
<accession>A0AAV1C9M5</accession>
<sequence>MAKSTYDDSSVLPEAVIWNILIWVPVKSLMRFKSVCKFWLSIIVDPSFARVYQGGFKGLLFIQRFSILSPFNPRDFFYLKVDDDDTRTHISHHYTLDQHLRMASTPPVNGLVCFYDGYFSCLYNIATRERMVLPDSDMESAFCVCHFGFDPSNEVYKVLKTCPSREVFIFTVAVDSSWRSIPFTFDKINLCGSYRTGVLYWTLPNVCHSEINYSLLCFDLTREEFQVISHPPGKWSYLLPFGPNLALSSSESCWSSQFKIISSKDDGHYIANGDCGQTSSLTWSEHVIDLPKQSESEKLYYFRPLGALNGNVVLMDFAASKWDFPVPFCVYDQAKGELKKRYIADCGSSSIAKQRIVDHDLQMIDLWYYEENIMPLSCLVSK</sequence>
<reference evidence="3" key="1">
    <citation type="submission" date="2023-03" db="EMBL/GenBank/DDBJ databases">
        <authorList>
            <person name="Julca I."/>
        </authorList>
    </citation>
    <scope>NUCLEOTIDE SEQUENCE</scope>
</reference>
<dbReference type="PANTHER" id="PTHR31111:SF138">
    <property type="entry name" value="F-BOX ASSOCIATED DOMAIN-CONTAINING PROTEIN"/>
    <property type="match status" value="1"/>
</dbReference>
<feature type="domain" description="F-box associated beta-propeller type 3" evidence="2">
    <location>
        <begin position="76"/>
        <end position="235"/>
    </location>
</feature>
<dbReference type="SUPFAM" id="SSF81383">
    <property type="entry name" value="F-box domain"/>
    <property type="match status" value="1"/>
</dbReference>
<dbReference type="InterPro" id="IPR017451">
    <property type="entry name" value="F-box-assoc_interact_dom"/>
</dbReference>
<dbReference type="InterPro" id="IPR001810">
    <property type="entry name" value="F-box_dom"/>
</dbReference>
<name>A0AAV1C9M5_OLDCO</name>
<dbReference type="Pfam" id="PF08268">
    <property type="entry name" value="FBA_3"/>
    <property type="match status" value="1"/>
</dbReference>
<dbReference type="NCBIfam" id="TIGR01640">
    <property type="entry name" value="F_box_assoc_1"/>
    <property type="match status" value="1"/>
</dbReference>
<dbReference type="InterPro" id="IPR013187">
    <property type="entry name" value="F-box-assoc_dom_typ3"/>
</dbReference>
<dbReference type="EMBL" id="OX459118">
    <property type="protein sequence ID" value="CAI9091878.1"/>
    <property type="molecule type" value="Genomic_DNA"/>
</dbReference>
<feature type="domain" description="F-box" evidence="1">
    <location>
        <begin position="12"/>
        <end position="48"/>
    </location>
</feature>